<accession>A0A7S3R3F5</accession>
<reference evidence="2" key="1">
    <citation type="submission" date="2021-01" db="EMBL/GenBank/DDBJ databases">
        <authorList>
            <person name="Corre E."/>
            <person name="Pelletier E."/>
            <person name="Niang G."/>
            <person name="Scheremetjew M."/>
            <person name="Finn R."/>
            <person name="Kale V."/>
            <person name="Holt S."/>
            <person name="Cochrane G."/>
            <person name="Meng A."/>
            <person name="Brown T."/>
            <person name="Cohen L."/>
        </authorList>
    </citation>
    <scope>NUCLEOTIDE SEQUENCE</scope>
    <source>
        <strain evidence="2">CCMP1320</strain>
    </source>
</reference>
<evidence type="ECO:0000256" key="1">
    <source>
        <dbReference type="SAM" id="MobiDB-lite"/>
    </source>
</evidence>
<feature type="compositionally biased region" description="Low complexity" evidence="1">
    <location>
        <begin position="318"/>
        <end position="358"/>
    </location>
</feature>
<feature type="compositionally biased region" description="Basic and acidic residues" evidence="1">
    <location>
        <begin position="195"/>
        <end position="204"/>
    </location>
</feature>
<feature type="compositionally biased region" description="Basic and acidic residues" evidence="1">
    <location>
        <begin position="661"/>
        <end position="674"/>
    </location>
</feature>
<dbReference type="AlphaFoldDB" id="A0A7S3R3F5"/>
<feature type="compositionally biased region" description="Low complexity" evidence="1">
    <location>
        <begin position="301"/>
        <end position="310"/>
    </location>
</feature>
<feature type="compositionally biased region" description="Polar residues" evidence="1">
    <location>
        <begin position="280"/>
        <end position="293"/>
    </location>
</feature>
<sequence length="921" mass="95934">MLLRRGLGQIAAGGGGLKSSPHLLHGAPCSSPLSTQPPSAVPWGPSSKEVSSETPKCNARGACSASVRGSENRNGASSNFGRTGSRSIRADAEAGEGGSTSKPAARKSKLQVMLEEKQAKSEKKKLERAMQKERERNLKKEGRSASKKAAPSEFTVVGAVASPNPEATLFSTIDQANDILVNENEPPPAMPRKLSQAERERERQQQQAYGMRSPEEVPRRGDLARFVLPPLSIPAPTDPYTSHVASANSTEAISPHQHAISSNTSIGPTTPAHPTAQTPVQNLGNTAYLSKNPATMPGQPTPASAASISEPPAPEASPSPSESSSLPPGSLQAASPQATTSQPAQPAQPSEAAAAVAVAAPVPSSENMGSSSSSSGSQAWCNFPVSLPLLSLHPLFERASAYYSRGSKGLTNQQEWEMPPLPWKPWKKRGGELRRLSGVHQALIVEDKDDLPQAVRWLEQDLWPHEASVHSGAATDATDAGGRSVAPPTTTTANPNSTTVPASIGLDADTEDDSAVPWCSSAFGPSGKPLGLSQNLGRWDTKGARTDNDLEALNAGLLGSRFPPQVESEGPGLSMQWDEVRADKGGQSQEGWLPGGLAVGEGAARWSQDGPRVRDLRGVGVGDELPGADSEGSSPLGGRAQPAQPAAAVLDALSPLNEASCESKDSVEDRDWRRGGGWGASVAVTPRLAGSAEEGAGGPDARSEQEQGSSPAGPTASSSGSNSSSNDRGIIRSGASGSSSSSSSSGVVDGSGNSSSRVCTSTGTSNGSSSDALQVQRRCHNARSLSDLVQLLADPTETGVLAHLANAGRTLSYRPRRIWDCLKARWGAEALHTLGFTPRTVHRLLHQGVIYNLAWQDELQALHHYRVGGSSSRSSSSSGSGRVDAGAQQQRQEEERIAAQQAVKVRAANQRASSLLQAAAL</sequence>
<feature type="compositionally biased region" description="Polar residues" evidence="1">
    <location>
        <begin position="239"/>
        <end position="252"/>
    </location>
</feature>
<feature type="compositionally biased region" description="Low complexity" evidence="1">
    <location>
        <begin position="868"/>
        <end position="890"/>
    </location>
</feature>
<feature type="compositionally biased region" description="Polar residues" evidence="1">
    <location>
        <begin position="67"/>
        <end position="86"/>
    </location>
</feature>
<feature type="compositionally biased region" description="Basic and acidic residues" evidence="1">
    <location>
        <begin position="213"/>
        <end position="223"/>
    </location>
</feature>
<feature type="region of interest" description="Disordered" evidence="1">
    <location>
        <begin position="181"/>
        <end position="358"/>
    </location>
</feature>
<evidence type="ECO:0000313" key="2">
    <source>
        <dbReference type="EMBL" id="CAE0501194.1"/>
    </source>
</evidence>
<protein>
    <submittedName>
        <fullName evidence="2">Uncharacterized protein</fullName>
    </submittedName>
</protein>
<feature type="region of interest" description="Disordered" evidence="1">
    <location>
        <begin position="470"/>
        <end position="502"/>
    </location>
</feature>
<feature type="compositionally biased region" description="Low complexity" evidence="1">
    <location>
        <begin position="1"/>
        <end position="10"/>
    </location>
</feature>
<feature type="region of interest" description="Disordered" evidence="1">
    <location>
        <begin position="868"/>
        <end position="897"/>
    </location>
</feature>
<feature type="region of interest" description="Disordered" evidence="1">
    <location>
        <begin position="1"/>
        <end position="155"/>
    </location>
</feature>
<feature type="region of interest" description="Disordered" evidence="1">
    <location>
        <begin position="602"/>
        <end position="646"/>
    </location>
</feature>
<feature type="compositionally biased region" description="Low complexity" evidence="1">
    <location>
        <begin position="268"/>
        <end position="279"/>
    </location>
</feature>
<feature type="compositionally biased region" description="Low complexity" evidence="1">
    <location>
        <begin position="472"/>
        <end position="501"/>
    </location>
</feature>
<feature type="compositionally biased region" description="Low complexity" evidence="1">
    <location>
        <begin position="708"/>
        <end position="770"/>
    </location>
</feature>
<organism evidence="2">
    <name type="scientific">Dunaliella tertiolecta</name>
    <name type="common">Green alga</name>
    <dbReference type="NCBI Taxonomy" id="3047"/>
    <lineage>
        <taxon>Eukaryota</taxon>
        <taxon>Viridiplantae</taxon>
        <taxon>Chlorophyta</taxon>
        <taxon>core chlorophytes</taxon>
        <taxon>Chlorophyceae</taxon>
        <taxon>CS clade</taxon>
        <taxon>Chlamydomonadales</taxon>
        <taxon>Dunaliellaceae</taxon>
        <taxon>Dunaliella</taxon>
    </lineage>
</organism>
<feature type="region of interest" description="Disordered" evidence="1">
    <location>
        <begin position="658"/>
        <end position="775"/>
    </location>
</feature>
<dbReference type="EMBL" id="HBIP01026926">
    <property type="protein sequence ID" value="CAE0501194.1"/>
    <property type="molecule type" value="Transcribed_RNA"/>
</dbReference>
<name>A0A7S3R3F5_DUNTE</name>
<feature type="compositionally biased region" description="Basic and acidic residues" evidence="1">
    <location>
        <begin position="114"/>
        <end position="144"/>
    </location>
</feature>
<proteinExistence type="predicted"/>
<gene>
    <name evidence="2" type="ORF">DTER00134_LOCUS16267</name>
</gene>